<dbReference type="SUPFAM" id="SSF51713">
    <property type="entry name" value="tRNA-guanine transglycosylase"/>
    <property type="match status" value="1"/>
</dbReference>
<dbReference type="AlphaFoldDB" id="X1DLP4"/>
<accession>X1DLP4</accession>
<comment type="caution">
    <text evidence="3">The sequence shown here is derived from an EMBL/GenBank/DDBJ whole genome shotgun (WGS) entry which is preliminary data.</text>
</comment>
<dbReference type="Pfam" id="PF01702">
    <property type="entry name" value="TGT"/>
    <property type="match status" value="1"/>
</dbReference>
<evidence type="ECO:0000313" key="3">
    <source>
        <dbReference type="EMBL" id="GAH21112.1"/>
    </source>
</evidence>
<name>X1DLP4_9ZZZZ</name>
<dbReference type="Gene3D" id="3.40.50.10630">
    <property type="entry name" value="Uracil-DNA glycosylase-like"/>
    <property type="match status" value="1"/>
</dbReference>
<dbReference type="Gene3D" id="3.20.20.105">
    <property type="entry name" value="Queuine tRNA-ribosyltransferase-like"/>
    <property type="match status" value="1"/>
</dbReference>
<gene>
    <name evidence="3" type="ORF">S03H2_01591</name>
</gene>
<dbReference type="EMBL" id="BARU01000476">
    <property type="protein sequence ID" value="GAH21112.1"/>
    <property type="molecule type" value="Genomic_DNA"/>
</dbReference>
<organism evidence="3">
    <name type="scientific">marine sediment metagenome</name>
    <dbReference type="NCBI Taxonomy" id="412755"/>
    <lineage>
        <taxon>unclassified sequences</taxon>
        <taxon>metagenomes</taxon>
        <taxon>ecological metagenomes</taxon>
    </lineage>
</organism>
<evidence type="ECO:0000259" key="2">
    <source>
        <dbReference type="Pfam" id="PF01702"/>
    </source>
</evidence>
<feature type="non-terminal residue" evidence="3">
    <location>
        <position position="1"/>
    </location>
</feature>
<dbReference type="InterPro" id="IPR036511">
    <property type="entry name" value="TGT-like_sf"/>
</dbReference>
<dbReference type="PANTHER" id="PTHR46499">
    <property type="entry name" value="QUEUINE TRNA-RIBOSYLTRANSFERASE"/>
    <property type="match status" value="1"/>
</dbReference>
<reference evidence="3" key="1">
    <citation type="journal article" date="2014" name="Front. Microbiol.">
        <title>High frequency of phylogenetically diverse reductive dehalogenase-homologous genes in deep subseafloor sedimentary metagenomes.</title>
        <authorList>
            <person name="Kawai M."/>
            <person name="Futagami T."/>
            <person name="Toyoda A."/>
            <person name="Takaki Y."/>
            <person name="Nishi S."/>
            <person name="Hori S."/>
            <person name="Arai W."/>
            <person name="Tsubouchi T."/>
            <person name="Morono Y."/>
            <person name="Uchiyama I."/>
            <person name="Ito T."/>
            <person name="Fujiyama A."/>
            <person name="Inagaki F."/>
            <person name="Takami H."/>
        </authorList>
    </citation>
    <scope>NUCLEOTIDE SEQUENCE</scope>
    <source>
        <strain evidence="3">Expedition CK06-06</strain>
    </source>
</reference>
<dbReference type="InterPro" id="IPR002616">
    <property type="entry name" value="tRNA_ribo_trans-like"/>
</dbReference>
<proteinExistence type="predicted"/>
<dbReference type="GO" id="GO:0002099">
    <property type="term" value="P:tRNA wobble guanine modification"/>
    <property type="evidence" value="ECO:0007669"/>
    <property type="project" value="TreeGrafter"/>
</dbReference>
<dbReference type="GO" id="GO:0005737">
    <property type="term" value="C:cytoplasm"/>
    <property type="evidence" value="ECO:0007669"/>
    <property type="project" value="TreeGrafter"/>
</dbReference>
<keyword evidence="1" id="KW-0819">tRNA processing</keyword>
<protein>
    <recommendedName>
        <fullName evidence="2">tRNA-guanine(15) transglycosylase-like domain-containing protein</fullName>
    </recommendedName>
</protein>
<dbReference type="SUPFAM" id="SSF88802">
    <property type="entry name" value="Pre-PUA domain"/>
    <property type="match status" value="1"/>
</dbReference>
<dbReference type="PANTHER" id="PTHR46499:SF1">
    <property type="entry name" value="QUEUINE TRNA-RIBOSYLTRANSFERASE"/>
    <property type="match status" value="1"/>
</dbReference>
<feature type="domain" description="tRNA-guanine(15) transglycosylase-like" evidence="2">
    <location>
        <begin position="4"/>
        <end position="207"/>
    </location>
</feature>
<dbReference type="NCBIfam" id="TIGR00449">
    <property type="entry name" value="tgt_general"/>
    <property type="match status" value="1"/>
</dbReference>
<sequence length="416" mass="48574">HYDIAKEKVLTTIQRAKSNISRRSRSDCYWFGPIHGGKHLDLLKESSLEMSKLDFGVYAIGGIVKAFLNYRFELTTQMLLTVKQYIAPNKPIHMFGLGLPQYFSLAVACGCDLMDSAAYILFAKQNRYFSLSTGTKNLEELKEFPCHCPICSKFTPKEIKNFEDNLRVELLAKHNLYLSFSELRTIRQAIREGNLWELVEQRIRAHPNLVKAASLIKKNKPFFEIYEKVYKNHGRLYACTESLDRPLIYRFEQKIFNNYRPPKEAKYLIILPELDVKGKNSPTMSNWLNIINNNQLIQRNEIHLVFYSIIYGIIPYELIDSFPMGQYESCYSSSINDVFYQNSIKNSEAFLKIRSNNYKKCVLLIPEFYVNQFNESTQFPNTHPINGLKSILNRIYESNSCVIKQIDELFQFLKEE</sequence>
<dbReference type="InterPro" id="IPR050076">
    <property type="entry name" value="ArchSynthase1/Queuine_TRR"/>
</dbReference>
<evidence type="ECO:0000256" key="1">
    <source>
        <dbReference type="ARBA" id="ARBA00022694"/>
    </source>
</evidence>